<evidence type="ECO:0000313" key="2">
    <source>
        <dbReference type="EMBL" id="ALL64514.1"/>
    </source>
</evidence>
<feature type="region of interest" description="Disordered" evidence="1">
    <location>
        <begin position="21"/>
        <end position="41"/>
    </location>
</feature>
<dbReference type="KEGG" id="bcai:K788_0006583"/>
<evidence type="ECO:0000256" key="1">
    <source>
        <dbReference type="SAM" id="MobiDB-lite"/>
    </source>
</evidence>
<organism evidence="2 3">
    <name type="scientific">Paraburkholderia caribensis MBA4</name>
    <dbReference type="NCBI Taxonomy" id="1323664"/>
    <lineage>
        <taxon>Bacteria</taxon>
        <taxon>Pseudomonadati</taxon>
        <taxon>Pseudomonadota</taxon>
        <taxon>Betaproteobacteria</taxon>
        <taxon>Burkholderiales</taxon>
        <taxon>Burkholderiaceae</taxon>
        <taxon>Paraburkholderia</taxon>
    </lineage>
</organism>
<accession>A0A0P0R8I0</accession>
<name>A0A0P0R8I0_9BURK</name>
<sequence>MGTAHVSVRARHIALEEYTLAPGSPDVESPGCTPLRVDLER</sequence>
<dbReference type="Proteomes" id="UP000019146">
    <property type="component" value="Chromosome 1"/>
</dbReference>
<evidence type="ECO:0000313" key="3">
    <source>
        <dbReference type="Proteomes" id="UP000019146"/>
    </source>
</evidence>
<gene>
    <name evidence="2" type="ORF">K788_0006583</name>
</gene>
<dbReference type="EMBL" id="CP012746">
    <property type="protein sequence ID" value="ALL64514.1"/>
    <property type="molecule type" value="Genomic_DNA"/>
</dbReference>
<proteinExistence type="predicted"/>
<protein>
    <submittedName>
        <fullName evidence="2">Uncharacterized protein</fullName>
    </submittedName>
</protein>
<dbReference type="AlphaFoldDB" id="A0A0P0R8I0"/>
<reference evidence="2 3" key="1">
    <citation type="journal article" date="2014" name="Genome Announc.">
        <title>Draft Genome Sequence of the Haloacid-Degrading Burkholderia caribensis Strain MBA4.</title>
        <authorList>
            <person name="Pan Y."/>
            <person name="Kong K.F."/>
            <person name="Tsang J.S."/>
        </authorList>
    </citation>
    <scope>NUCLEOTIDE SEQUENCE [LARGE SCALE GENOMIC DNA]</scope>
    <source>
        <strain evidence="2 3">MBA4</strain>
    </source>
</reference>